<protein>
    <recommendedName>
        <fullName evidence="1">glutathione transferase</fullName>
        <ecNumber evidence="1">2.5.1.18</ecNumber>
    </recommendedName>
</protein>
<dbReference type="InterPro" id="IPR004046">
    <property type="entry name" value="GST_C"/>
</dbReference>
<dbReference type="GO" id="GO:0006749">
    <property type="term" value="P:glutathione metabolic process"/>
    <property type="evidence" value="ECO:0007669"/>
    <property type="project" value="TreeGrafter"/>
</dbReference>
<proteinExistence type="inferred from homology"/>
<reference evidence="7 8" key="1">
    <citation type="journal article" date="2011" name="Proc. Natl. Acad. Sci. U.S.A.">
        <title>Niche of harmful alga Aureococcus anophagefferens revealed through ecogenomics.</title>
        <authorList>
            <person name="Gobler C.J."/>
            <person name="Berry D.L."/>
            <person name="Dyhrman S.T."/>
            <person name="Wilhelm S.W."/>
            <person name="Salamov A."/>
            <person name="Lobanov A.V."/>
            <person name="Zhang Y."/>
            <person name="Collier J.L."/>
            <person name="Wurch L.L."/>
            <person name="Kustka A.B."/>
            <person name="Dill B.D."/>
            <person name="Shah M."/>
            <person name="VerBerkmoes N.C."/>
            <person name="Kuo A."/>
            <person name="Terry A."/>
            <person name="Pangilinan J."/>
            <person name="Lindquist E.A."/>
            <person name="Lucas S."/>
            <person name="Paulsen I.T."/>
            <person name="Hattenrath-Lehmann T.K."/>
            <person name="Talmage S.C."/>
            <person name="Walker E.A."/>
            <person name="Koch F."/>
            <person name="Burson A.M."/>
            <person name="Marcoval M.A."/>
            <person name="Tang Y.Z."/>
            <person name="Lecleir G.R."/>
            <person name="Coyne K.J."/>
            <person name="Berg G.M."/>
            <person name="Bertrand E.M."/>
            <person name="Saito M.A."/>
            <person name="Gladyshev V.N."/>
            <person name="Grigoriev I.V."/>
        </authorList>
    </citation>
    <scope>NUCLEOTIDE SEQUENCE [LARGE SCALE GENOMIC DNA]</scope>
    <source>
        <strain evidence="8">CCMP 1984</strain>
    </source>
</reference>
<dbReference type="Proteomes" id="UP000002729">
    <property type="component" value="Unassembled WGS sequence"/>
</dbReference>
<dbReference type="KEGG" id="aaf:AURANDRAFT_19775"/>
<feature type="domain" description="GST N-terminal" evidence="5">
    <location>
        <begin position="6"/>
        <end position="87"/>
    </location>
</feature>
<dbReference type="PANTHER" id="PTHR43900:SF3">
    <property type="entry name" value="GLUTATHIONE S-TRANSFERASE RHO"/>
    <property type="match status" value="1"/>
</dbReference>
<keyword evidence="2" id="KW-0808">Transferase</keyword>
<dbReference type="SUPFAM" id="SSF52833">
    <property type="entry name" value="Thioredoxin-like"/>
    <property type="match status" value="1"/>
</dbReference>
<evidence type="ECO:0000259" key="5">
    <source>
        <dbReference type="PROSITE" id="PS50404"/>
    </source>
</evidence>
<dbReference type="InParanoid" id="F0XY72"/>
<name>F0XY72_AURAN</name>
<sequence>MFGQKKDLKIHCSHHTTCSRRVIMALLESGQDFEYVHVDMAKGEHKSPAFLKIQPFGKVPVLQDGDFTLFESRAIMKYVLTGTPLCPGDAKEMAAVESAISVEYSYFTPAFMPVYVERMLKKKKGLEADETKVAAAIEALGPVLDVVEALLEGKTYMAGPKFTMADISYMPYFHQFDALGIAELRDDRPNLKAWWATVSTMPNWAYATSGKVATEKVAKAA</sequence>
<comment type="similarity">
    <text evidence="4">Belongs to the GST superfamily.</text>
</comment>
<dbReference type="InterPro" id="IPR040079">
    <property type="entry name" value="Glutathione_S-Trfase"/>
</dbReference>
<dbReference type="eggNOG" id="KOG0867">
    <property type="taxonomic scope" value="Eukaryota"/>
</dbReference>
<evidence type="ECO:0000256" key="4">
    <source>
        <dbReference type="RuleBase" id="RU003494"/>
    </source>
</evidence>
<dbReference type="SFLD" id="SFLDS00019">
    <property type="entry name" value="Glutathione_Transferase_(cytos"/>
    <property type="match status" value="1"/>
</dbReference>
<dbReference type="SUPFAM" id="SSF47616">
    <property type="entry name" value="GST C-terminal domain-like"/>
    <property type="match status" value="1"/>
</dbReference>
<dbReference type="Pfam" id="PF02798">
    <property type="entry name" value="GST_N"/>
    <property type="match status" value="1"/>
</dbReference>
<dbReference type="Gene3D" id="3.40.30.10">
    <property type="entry name" value="Glutaredoxin"/>
    <property type="match status" value="1"/>
</dbReference>
<dbReference type="PANTHER" id="PTHR43900">
    <property type="entry name" value="GLUTATHIONE S-TRANSFERASE RHO"/>
    <property type="match status" value="1"/>
</dbReference>
<dbReference type="OMA" id="QGEKWMD"/>
<dbReference type="PROSITE" id="PS50405">
    <property type="entry name" value="GST_CTER"/>
    <property type="match status" value="1"/>
</dbReference>
<dbReference type="PROSITE" id="PS50404">
    <property type="entry name" value="GST_NTER"/>
    <property type="match status" value="1"/>
</dbReference>
<dbReference type="GO" id="GO:0004364">
    <property type="term" value="F:glutathione transferase activity"/>
    <property type="evidence" value="ECO:0007669"/>
    <property type="project" value="UniProtKB-EC"/>
</dbReference>
<dbReference type="GO" id="GO:0005737">
    <property type="term" value="C:cytoplasm"/>
    <property type="evidence" value="ECO:0007669"/>
    <property type="project" value="TreeGrafter"/>
</dbReference>
<feature type="domain" description="GST C-terminal" evidence="6">
    <location>
        <begin position="89"/>
        <end position="220"/>
    </location>
</feature>
<dbReference type="CDD" id="cd03053">
    <property type="entry name" value="GST_N_Phi"/>
    <property type="match status" value="1"/>
</dbReference>
<dbReference type="EC" id="2.5.1.18" evidence="1"/>
<dbReference type="InterPro" id="IPR036249">
    <property type="entry name" value="Thioredoxin-like_sf"/>
</dbReference>
<evidence type="ECO:0000313" key="8">
    <source>
        <dbReference type="Proteomes" id="UP000002729"/>
    </source>
</evidence>
<dbReference type="Pfam" id="PF00043">
    <property type="entry name" value="GST_C"/>
    <property type="match status" value="1"/>
</dbReference>
<keyword evidence="8" id="KW-1185">Reference proteome</keyword>
<dbReference type="SFLD" id="SFLDG00358">
    <property type="entry name" value="Main_(cytGST)"/>
    <property type="match status" value="1"/>
</dbReference>
<dbReference type="InterPro" id="IPR036282">
    <property type="entry name" value="Glutathione-S-Trfase_C_sf"/>
</dbReference>
<dbReference type="FunFam" id="3.40.30.10:FF:000016">
    <property type="entry name" value="Glutathione S-transferase F2"/>
    <property type="match status" value="1"/>
</dbReference>
<evidence type="ECO:0000313" key="7">
    <source>
        <dbReference type="EMBL" id="EGB12219.1"/>
    </source>
</evidence>
<dbReference type="GO" id="GO:0043295">
    <property type="term" value="F:glutathione binding"/>
    <property type="evidence" value="ECO:0007669"/>
    <property type="project" value="TreeGrafter"/>
</dbReference>
<evidence type="ECO:0000256" key="3">
    <source>
        <dbReference type="ARBA" id="ARBA00047960"/>
    </source>
</evidence>
<dbReference type="Gene3D" id="1.20.1050.10">
    <property type="match status" value="1"/>
</dbReference>
<dbReference type="GeneID" id="20219190"/>
<dbReference type="EMBL" id="GL833121">
    <property type="protein sequence ID" value="EGB12219.1"/>
    <property type="molecule type" value="Genomic_DNA"/>
</dbReference>
<evidence type="ECO:0000259" key="6">
    <source>
        <dbReference type="PROSITE" id="PS50405"/>
    </source>
</evidence>
<comment type="catalytic activity">
    <reaction evidence="3">
        <text>RX + glutathione = an S-substituted glutathione + a halide anion + H(+)</text>
        <dbReference type="Rhea" id="RHEA:16437"/>
        <dbReference type="ChEBI" id="CHEBI:15378"/>
        <dbReference type="ChEBI" id="CHEBI:16042"/>
        <dbReference type="ChEBI" id="CHEBI:17792"/>
        <dbReference type="ChEBI" id="CHEBI:57925"/>
        <dbReference type="ChEBI" id="CHEBI:90779"/>
        <dbReference type="EC" id="2.5.1.18"/>
    </reaction>
</comment>
<dbReference type="OrthoDB" id="2309723at2759"/>
<evidence type="ECO:0000256" key="1">
    <source>
        <dbReference type="ARBA" id="ARBA00012452"/>
    </source>
</evidence>
<dbReference type="RefSeq" id="XP_009033291.1">
    <property type="nucleotide sequence ID" value="XM_009035043.1"/>
</dbReference>
<evidence type="ECO:0000256" key="2">
    <source>
        <dbReference type="ARBA" id="ARBA00022679"/>
    </source>
</evidence>
<gene>
    <name evidence="7" type="ORF">AURANDRAFT_19775</name>
</gene>
<dbReference type="AlphaFoldDB" id="F0XY72"/>
<accession>F0XY72</accession>
<dbReference type="InterPro" id="IPR010987">
    <property type="entry name" value="Glutathione-S-Trfase_C-like"/>
</dbReference>
<dbReference type="InterPro" id="IPR004045">
    <property type="entry name" value="Glutathione_S-Trfase_N"/>
</dbReference>
<organism evidence="8">
    <name type="scientific">Aureococcus anophagefferens</name>
    <name type="common">Harmful bloom alga</name>
    <dbReference type="NCBI Taxonomy" id="44056"/>
    <lineage>
        <taxon>Eukaryota</taxon>
        <taxon>Sar</taxon>
        <taxon>Stramenopiles</taxon>
        <taxon>Ochrophyta</taxon>
        <taxon>Pelagophyceae</taxon>
        <taxon>Pelagomonadales</taxon>
        <taxon>Pelagomonadaceae</taxon>
        <taxon>Aureococcus</taxon>
    </lineage>
</organism>